<evidence type="ECO:0000256" key="1">
    <source>
        <dbReference type="SAM" id="MobiDB-lite"/>
    </source>
</evidence>
<feature type="compositionally biased region" description="Low complexity" evidence="1">
    <location>
        <begin position="87"/>
        <end position="98"/>
    </location>
</feature>
<evidence type="ECO:0008006" key="4">
    <source>
        <dbReference type="Google" id="ProtNLM"/>
    </source>
</evidence>
<keyword evidence="3" id="KW-1185">Reference proteome</keyword>
<dbReference type="OrthoDB" id="3576829at2"/>
<proteinExistence type="predicted"/>
<dbReference type="Proteomes" id="UP000321328">
    <property type="component" value="Unassembled WGS sequence"/>
</dbReference>
<protein>
    <recommendedName>
        <fullName evidence="4">PE domain-containing protein</fullName>
    </recommendedName>
</protein>
<gene>
    <name evidence="2" type="ORF">PA7_00780</name>
</gene>
<dbReference type="AlphaFoldDB" id="A0A511CUK5"/>
<feature type="region of interest" description="Disordered" evidence="1">
    <location>
        <begin position="87"/>
        <end position="136"/>
    </location>
</feature>
<evidence type="ECO:0000313" key="2">
    <source>
        <dbReference type="EMBL" id="GEL16241.1"/>
    </source>
</evidence>
<name>A0A511CUK5_9PSEU</name>
<organism evidence="2 3">
    <name type="scientific">Pseudonocardia asaccharolytica DSM 44247 = NBRC 16224</name>
    <dbReference type="NCBI Taxonomy" id="1123024"/>
    <lineage>
        <taxon>Bacteria</taxon>
        <taxon>Bacillati</taxon>
        <taxon>Actinomycetota</taxon>
        <taxon>Actinomycetes</taxon>
        <taxon>Pseudonocardiales</taxon>
        <taxon>Pseudonocardiaceae</taxon>
        <taxon>Pseudonocardia</taxon>
    </lineage>
</organism>
<dbReference type="EMBL" id="BJVI01000001">
    <property type="protein sequence ID" value="GEL16241.1"/>
    <property type="molecule type" value="Genomic_DNA"/>
</dbReference>
<sequence length="136" mass="14721">MSTPEHEPDVVAAAFEQVAAWLDDFVDVLDDGMQEIRRLVTAVVEDWPDARGREWCSQAEFIQREFGRQMDLGLELSRAAGRTAAEISASAAAEPTETQPGQAPDGIRLGGTEGSRVGGWSGMRIATLPDPDVPVR</sequence>
<reference evidence="2 3" key="1">
    <citation type="submission" date="2019-07" db="EMBL/GenBank/DDBJ databases">
        <title>Whole genome shotgun sequence of Pseudonocardia asaccharolytica NBRC 16224.</title>
        <authorList>
            <person name="Hosoyama A."/>
            <person name="Uohara A."/>
            <person name="Ohji S."/>
            <person name="Ichikawa N."/>
        </authorList>
    </citation>
    <scope>NUCLEOTIDE SEQUENCE [LARGE SCALE GENOMIC DNA]</scope>
    <source>
        <strain evidence="2 3">NBRC 16224</strain>
    </source>
</reference>
<accession>A0A511CUK5</accession>
<dbReference type="STRING" id="1123024.GCA_000423625_01113"/>
<feature type="compositionally biased region" description="Gly residues" evidence="1">
    <location>
        <begin position="108"/>
        <end position="121"/>
    </location>
</feature>
<comment type="caution">
    <text evidence="2">The sequence shown here is derived from an EMBL/GenBank/DDBJ whole genome shotgun (WGS) entry which is preliminary data.</text>
</comment>
<dbReference type="RefSeq" id="WP_147200877.1">
    <property type="nucleotide sequence ID" value="NZ_AUII01000003.1"/>
</dbReference>
<evidence type="ECO:0000313" key="3">
    <source>
        <dbReference type="Proteomes" id="UP000321328"/>
    </source>
</evidence>